<dbReference type="OrthoDB" id="3438345at2759"/>
<gene>
    <name evidence="1" type="ORF">CC86DRAFT_373217</name>
</gene>
<reference evidence="1" key="1">
    <citation type="journal article" date="2020" name="Stud. Mycol.">
        <title>101 Dothideomycetes genomes: a test case for predicting lifestyles and emergence of pathogens.</title>
        <authorList>
            <person name="Haridas S."/>
            <person name="Albert R."/>
            <person name="Binder M."/>
            <person name="Bloem J."/>
            <person name="Labutti K."/>
            <person name="Salamov A."/>
            <person name="Andreopoulos B."/>
            <person name="Baker S."/>
            <person name="Barry K."/>
            <person name="Bills G."/>
            <person name="Bluhm B."/>
            <person name="Cannon C."/>
            <person name="Castanera R."/>
            <person name="Culley D."/>
            <person name="Daum C."/>
            <person name="Ezra D."/>
            <person name="Gonzalez J."/>
            <person name="Henrissat B."/>
            <person name="Kuo A."/>
            <person name="Liang C."/>
            <person name="Lipzen A."/>
            <person name="Lutzoni F."/>
            <person name="Magnuson J."/>
            <person name="Mondo S."/>
            <person name="Nolan M."/>
            <person name="Ohm R."/>
            <person name="Pangilinan J."/>
            <person name="Park H.-J."/>
            <person name="Ramirez L."/>
            <person name="Alfaro M."/>
            <person name="Sun H."/>
            <person name="Tritt A."/>
            <person name="Yoshinaga Y."/>
            <person name="Zwiers L.-H."/>
            <person name="Turgeon B."/>
            <person name="Goodwin S."/>
            <person name="Spatafora J."/>
            <person name="Crous P."/>
            <person name="Grigoriev I."/>
        </authorList>
    </citation>
    <scope>NUCLEOTIDE SEQUENCE</scope>
    <source>
        <strain evidence="1">CBS 113818</strain>
    </source>
</reference>
<dbReference type="AlphaFoldDB" id="A0A6A6ZM72"/>
<evidence type="ECO:0000313" key="2">
    <source>
        <dbReference type="Proteomes" id="UP000799424"/>
    </source>
</evidence>
<organism evidence="1 2">
    <name type="scientific">Ophiobolus disseminans</name>
    <dbReference type="NCBI Taxonomy" id="1469910"/>
    <lineage>
        <taxon>Eukaryota</taxon>
        <taxon>Fungi</taxon>
        <taxon>Dikarya</taxon>
        <taxon>Ascomycota</taxon>
        <taxon>Pezizomycotina</taxon>
        <taxon>Dothideomycetes</taxon>
        <taxon>Pleosporomycetidae</taxon>
        <taxon>Pleosporales</taxon>
        <taxon>Pleosporineae</taxon>
        <taxon>Phaeosphaeriaceae</taxon>
        <taxon>Ophiobolus</taxon>
    </lineage>
</organism>
<dbReference type="EMBL" id="MU006235">
    <property type="protein sequence ID" value="KAF2822006.1"/>
    <property type="molecule type" value="Genomic_DNA"/>
</dbReference>
<keyword evidence="2" id="KW-1185">Reference proteome</keyword>
<dbReference type="Proteomes" id="UP000799424">
    <property type="component" value="Unassembled WGS sequence"/>
</dbReference>
<sequence>MEYEPAPFPPIPDHGKAVLANVAAMSGGASILACPAELIDQIIASLSLKDIQSFRISSRALQVRSLDHFRKAYFGAKTVNISPDGIGDLAALAKSPHLSRDMHALTVHFCDDTMRVAHSMKHFPFTRWAFVNSEERKATRILSKMNVFESPYFQNAIRNHSPGDLIWSIKNYRAGEVITADMADQVNNWVAFMVTDGWIDLLKNALANLQKLRTFSLCDCTHGCTAGHAHAPNRTTDLSEYPLPIHHLSTILSSGSNHISEISLDFKLDSPKTLQRMLRDLESFFPYLQKLSIAARDGAWPDRIPRRLDPGTQFQHLKELHIRPSYDSLLLATTLFEAIKQGTFSALETLAIDDLRWSYDEFMPSMNCLNIRTLMLSNIDLFHLAIPHISWTQDTFLHSLFENKFLRTVHINGVGGGLFRRGAKVFYASETVTEKQ</sequence>
<protein>
    <recommendedName>
        <fullName evidence="3">F-box domain-containing protein</fullName>
    </recommendedName>
</protein>
<evidence type="ECO:0000313" key="1">
    <source>
        <dbReference type="EMBL" id="KAF2822006.1"/>
    </source>
</evidence>
<evidence type="ECO:0008006" key="3">
    <source>
        <dbReference type="Google" id="ProtNLM"/>
    </source>
</evidence>
<proteinExistence type="predicted"/>
<name>A0A6A6ZM72_9PLEO</name>
<accession>A0A6A6ZM72</accession>